<keyword evidence="1" id="KW-0472">Membrane</keyword>
<feature type="transmembrane region" description="Helical" evidence="1">
    <location>
        <begin position="90"/>
        <end position="108"/>
    </location>
</feature>
<feature type="transmembrane region" description="Helical" evidence="1">
    <location>
        <begin position="67"/>
        <end position="84"/>
    </location>
</feature>
<evidence type="ECO:0000313" key="3">
    <source>
        <dbReference type="Proteomes" id="UP001181355"/>
    </source>
</evidence>
<evidence type="ECO:0000313" key="2">
    <source>
        <dbReference type="EMBL" id="WMW80045.1"/>
    </source>
</evidence>
<name>A0ABY9RFP6_9BURK</name>
<dbReference type="Proteomes" id="UP001181355">
    <property type="component" value="Chromosome"/>
</dbReference>
<keyword evidence="3" id="KW-1185">Reference proteome</keyword>
<dbReference type="EMBL" id="CP133720">
    <property type="protein sequence ID" value="WMW80045.1"/>
    <property type="molecule type" value="Genomic_DNA"/>
</dbReference>
<keyword evidence="1" id="KW-1133">Transmembrane helix</keyword>
<organism evidence="2 3">
    <name type="scientific">Undibacterium cyanobacteriorum</name>
    <dbReference type="NCBI Taxonomy" id="3073561"/>
    <lineage>
        <taxon>Bacteria</taxon>
        <taxon>Pseudomonadati</taxon>
        <taxon>Pseudomonadota</taxon>
        <taxon>Betaproteobacteria</taxon>
        <taxon>Burkholderiales</taxon>
        <taxon>Oxalobacteraceae</taxon>
        <taxon>Undibacterium</taxon>
    </lineage>
</organism>
<sequence length="115" mass="11808">MKTNKRGLLIGFVVLFALLMAGFFATGGSHIVIDGDEVTGVGGIAGLFIGLLAAFIGVVVALSVTGIVLASVALVVVVVLVAVLGSFALAAVPFLIPFLIIYALYCLFRTKPRTA</sequence>
<protein>
    <submittedName>
        <fullName evidence="2">Uncharacterized protein</fullName>
    </submittedName>
</protein>
<keyword evidence="1" id="KW-0812">Transmembrane</keyword>
<accession>A0ABY9RFP6</accession>
<feature type="transmembrane region" description="Helical" evidence="1">
    <location>
        <begin position="43"/>
        <end position="62"/>
    </location>
</feature>
<gene>
    <name evidence="2" type="ORF">RF679_15535</name>
</gene>
<proteinExistence type="predicted"/>
<evidence type="ECO:0000256" key="1">
    <source>
        <dbReference type="SAM" id="Phobius"/>
    </source>
</evidence>
<reference evidence="2" key="1">
    <citation type="submission" date="2023-09" db="EMBL/GenBank/DDBJ databases">
        <title>Undibacterium sp. 20NA77.5 isolated from freshwater.</title>
        <authorList>
            <person name="Le V."/>
            <person name="Ko S.-R."/>
            <person name="Ahn C.-Y."/>
            <person name="Oh H.-M."/>
        </authorList>
    </citation>
    <scope>NUCLEOTIDE SEQUENCE</scope>
    <source>
        <strain evidence="2">20NA77.5</strain>
    </source>
</reference>
<dbReference type="RefSeq" id="WP_309481538.1">
    <property type="nucleotide sequence ID" value="NZ_CP133720.1"/>
</dbReference>